<dbReference type="AlphaFoldDB" id="A0A2S5TBF7"/>
<feature type="domain" description="FAD-binding PCMH-type" evidence="4">
    <location>
        <begin position="45"/>
        <end position="212"/>
    </location>
</feature>
<dbReference type="InterPro" id="IPR016171">
    <property type="entry name" value="Vanillyl_alc_oxidase_C-sub2"/>
</dbReference>
<evidence type="ECO:0000313" key="6">
    <source>
        <dbReference type="Proteomes" id="UP000238220"/>
    </source>
</evidence>
<dbReference type="Gene3D" id="3.30.70.2520">
    <property type="match status" value="1"/>
</dbReference>
<dbReference type="Pfam" id="PF04030">
    <property type="entry name" value="ALO"/>
    <property type="match status" value="1"/>
</dbReference>
<evidence type="ECO:0000313" key="5">
    <source>
        <dbReference type="EMBL" id="PPE72320.1"/>
    </source>
</evidence>
<comment type="caution">
    <text evidence="5">The sequence shown here is derived from an EMBL/GenBank/DDBJ whole genome shotgun (WGS) entry which is preliminary data.</text>
</comment>
<dbReference type="PANTHER" id="PTHR43762:SF1">
    <property type="entry name" value="D-ARABINONO-1,4-LACTONE OXIDASE"/>
    <property type="match status" value="1"/>
</dbReference>
<dbReference type="PROSITE" id="PS51318">
    <property type="entry name" value="TAT"/>
    <property type="match status" value="1"/>
</dbReference>
<reference evidence="5 6" key="1">
    <citation type="submission" date="2018-02" db="EMBL/GenBank/DDBJ databases">
        <title>Genome sequencing of Solimonas sp. HR-BB.</title>
        <authorList>
            <person name="Lee Y."/>
            <person name="Jeon C.O."/>
        </authorList>
    </citation>
    <scope>NUCLEOTIDE SEQUENCE [LARGE SCALE GENOMIC DNA]</scope>
    <source>
        <strain evidence="5 6">HR-BB</strain>
    </source>
</reference>
<sequence>MSLSRRELIKGLALVGAAGAMGLPGLAAAARRNRTIVWRNWSGAQSCIPAARLGPASEAALAELLRASRDVVRPVGAGHSFSALVPTDGTLVSLARLSGMIGQDAAKQQSEWWGGTPMSQMGAPLKAAGLALTNMADIDYQSLAGAIATATHGTGVGFGSYSTQVAGLRLVTASGEMLDCDARNRPEVFNAARVSLGALGFVTRVKLQNRPAFRLREKMWIQKTEEILEGIDEHRRGNRHWEMHVLTHSDYAAAVSLNETTDAPSPPPADPEAEGGNEYIKWIARLDKYGSDWPAARRALLNLVASTAGFEERVGESYEVFANVRNVRFNEMEYSVPSEAGPACLREILALIDKKRLPTWFPIEYRYIQGDELPISMFEGGERCAISIHQHYTMDYHNYFAEIEPIFWKHGGRPHWGKLHSLNARQLQKLYPRWKEFTEVRQALDPQGRFLNAHLRSILGVA</sequence>
<keyword evidence="2" id="KW-0285">Flavoprotein</keyword>
<dbReference type="NCBIfam" id="TIGR01679">
    <property type="entry name" value="bact_FAD_ox"/>
    <property type="match status" value="1"/>
</dbReference>
<dbReference type="PROSITE" id="PS51387">
    <property type="entry name" value="FAD_PCMH"/>
    <property type="match status" value="1"/>
</dbReference>
<dbReference type="InterPro" id="IPR016166">
    <property type="entry name" value="FAD-bd_PCMH"/>
</dbReference>
<keyword evidence="3" id="KW-0560">Oxidoreductase</keyword>
<name>A0A2S5TBF7_9GAMM</name>
<dbReference type="GO" id="GO:0016020">
    <property type="term" value="C:membrane"/>
    <property type="evidence" value="ECO:0007669"/>
    <property type="project" value="InterPro"/>
</dbReference>
<dbReference type="InterPro" id="IPR019546">
    <property type="entry name" value="TAT_signal_bac_arc"/>
</dbReference>
<dbReference type="Gene3D" id="1.10.45.10">
    <property type="entry name" value="Vanillyl-alcohol Oxidase, Chain A, domain 4"/>
    <property type="match status" value="1"/>
</dbReference>
<accession>A0A2S5TBF7</accession>
<dbReference type="Pfam" id="PF01565">
    <property type="entry name" value="FAD_binding_4"/>
    <property type="match status" value="1"/>
</dbReference>
<dbReference type="InterPro" id="IPR006311">
    <property type="entry name" value="TAT_signal"/>
</dbReference>
<dbReference type="Proteomes" id="UP000238220">
    <property type="component" value="Unassembled WGS sequence"/>
</dbReference>
<proteinExistence type="predicted"/>
<gene>
    <name evidence="5" type="ORF">C3942_18570</name>
</gene>
<dbReference type="Gene3D" id="3.30.465.10">
    <property type="match status" value="1"/>
</dbReference>
<evidence type="ECO:0000256" key="2">
    <source>
        <dbReference type="ARBA" id="ARBA00022827"/>
    </source>
</evidence>
<protein>
    <submittedName>
        <fullName evidence="5">FAD-linked oxidoreductase</fullName>
    </submittedName>
</protein>
<keyword evidence="1" id="KW-0732">Signal</keyword>
<dbReference type="GO" id="GO:0003885">
    <property type="term" value="F:D-arabinono-1,4-lactone oxidase activity"/>
    <property type="evidence" value="ECO:0007669"/>
    <property type="project" value="InterPro"/>
</dbReference>
<dbReference type="EMBL" id="PSNW01000013">
    <property type="protein sequence ID" value="PPE72320.1"/>
    <property type="molecule type" value="Genomic_DNA"/>
</dbReference>
<dbReference type="PANTHER" id="PTHR43762">
    <property type="entry name" value="L-GULONOLACTONE OXIDASE"/>
    <property type="match status" value="1"/>
</dbReference>
<organism evidence="5 6">
    <name type="scientific">Solimonas fluminis</name>
    <dbReference type="NCBI Taxonomy" id="2086571"/>
    <lineage>
        <taxon>Bacteria</taxon>
        <taxon>Pseudomonadati</taxon>
        <taxon>Pseudomonadota</taxon>
        <taxon>Gammaproteobacteria</taxon>
        <taxon>Nevskiales</taxon>
        <taxon>Nevskiaceae</taxon>
        <taxon>Solimonas</taxon>
    </lineage>
</organism>
<dbReference type="InterPro" id="IPR006094">
    <property type="entry name" value="Oxid_FAD_bind_N"/>
</dbReference>
<dbReference type="PIRSF" id="PIRSF000136">
    <property type="entry name" value="LGO_GLO"/>
    <property type="match status" value="1"/>
</dbReference>
<dbReference type="OrthoDB" id="9800184at2"/>
<dbReference type="NCBIfam" id="TIGR01409">
    <property type="entry name" value="TAT_signal_seq"/>
    <property type="match status" value="1"/>
</dbReference>
<evidence type="ECO:0000256" key="1">
    <source>
        <dbReference type="ARBA" id="ARBA00022729"/>
    </source>
</evidence>
<dbReference type="InterPro" id="IPR036318">
    <property type="entry name" value="FAD-bd_PCMH-like_sf"/>
</dbReference>
<dbReference type="GO" id="GO:0071949">
    <property type="term" value="F:FAD binding"/>
    <property type="evidence" value="ECO:0007669"/>
    <property type="project" value="InterPro"/>
</dbReference>
<keyword evidence="2" id="KW-0274">FAD</keyword>
<evidence type="ECO:0000259" key="4">
    <source>
        <dbReference type="PROSITE" id="PS51387"/>
    </source>
</evidence>
<evidence type="ECO:0000256" key="3">
    <source>
        <dbReference type="ARBA" id="ARBA00023002"/>
    </source>
</evidence>
<dbReference type="InterPro" id="IPR007173">
    <property type="entry name" value="ALO_C"/>
</dbReference>
<keyword evidence="6" id="KW-1185">Reference proteome</keyword>
<dbReference type="Gene3D" id="3.30.43.10">
    <property type="entry name" value="Uridine Diphospho-n-acetylenolpyruvylglucosamine Reductase, domain 2"/>
    <property type="match status" value="1"/>
</dbReference>
<dbReference type="SUPFAM" id="SSF56176">
    <property type="entry name" value="FAD-binding/transporter-associated domain-like"/>
    <property type="match status" value="1"/>
</dbReference>
<dbReference type="Gene3D" id="3.30.70.2530">
    <property type="match status" value="1"/>
</dbReference>
<dbReference type="InterPro" id="IPR016167">
    <property type="entry name" value="FAD-bd_PCMH_sub1"/>
</dbReference>
<dbReference type="InterPro" id="IPR010031">
    <property type="entry name" value="FAD_lactone_oxidase-like"/>
</dbReference>
<dbReference type="InterPro" id="IPR016169">
    <property type="entry name" value="FAD-bd_PCMH_sub2"/>
</dbReference>